<feature type="transmembrane region" description="Helical" evidence="1">
    <location>
        <begin position="276"/>
        <end position="297"/>
    </location>
</feature>
<dbReference type="InterPro" id="IPR020846">
    <property type="entry name" value="MFS_dom"/>
</dbReference>
<keyword evidence="1" id="KW-0812">Transmembrane</keyword>
<dbReference type="PANTHER" id="PTHR11360:SF284">
    <property type="entry name" value="EG:103B4.3 PROTEIN-RELATED"/>
    <property type="match status" value="1"/>
</dbReference>
<protein>
    <submittedName>
        <fullName evidence="3">Uncharacterized MFS-type transporter</fullName>
    </submittedName>
</protein>
<name>A0A3B0VHD9_9ZZZZ</name>
<dbReference type="EMBL" id="UOEU01000160">
    <property type="protein sequence ID" value="VAW31114.1"/>
    <property type="molecule type" value="Genomic_DNA"/>
</dbReference>
<feature type="transmembrane region" description="Helical" evidence="1">
    <location>
        <begin position="104"/>
        <end position="126"/>
    </location>
</feature>
<dbReference type="Pfam" id="PF07690">
    <property type="entry name" value="MFS_1"/>
    <property type="match status" value="1"/>
</dbReference>
<feature type="transmembrane region" description="Helical" evidence="1">
    <location>
        <begin position="249"/>
        <end position="270"/>
    </location>
</feature>
<reference evidence="3" key="1">
    <citation type="submission" date="2018-06" db="EMBL/GenBank/DDBJ databases">
        <authorList>
            <person name="Zhirakovskaya E."/>
        </authorList>
    </citation>
    <scope>NUCLEOTIDE SEQUENCE</scope>
</reference>
<feature type="transmembrane region" description="Helical" evidence="1">
    <location>
        <begin position="15"/>
        <end position="35"/>
    </location>
</feature>
<dbReference type="Gene3D" id="1.20.1250.20">
    <property type="entry name" value="MFS general substrate transporter like domains"/>
    <property type="match status" value="1"/>
</dbReference>
<proteinExistence type="predicted"/>
<dbReference type="SUPFAM" id="SSF103473">
    <property type="entry name" value="MFS general substrate transporter"/>
    <property type="match status" value="1"/>
</dbReference>
<evidence type="ECO:0000313" key="3">
    <source>
        <dbReference type="EMBL" id="VAW31114.1"/>
    </source>
</evidence>
<keyword evidence="1" id="KW-1133">Transmembrane helix</keyword>
<sequence length="373" mass="39010">MQPISNSLGGGRESFSLAIALSNLVYGLPLVGIIADRSGSCWVLAAGGILYSLRLLALSRAATAAGLQLSLGLMIGLALSATTYVVVLGAVAQLVPASRRSSTFGIITAAGSSGMFIIPPLAQFLIDKYGWQATLVALAGVSLIIVLLAFGLPNKPGRQDQTETAVPNEEPFIKTLQKAKGHTGYLLLIIGFFVCGFHVAFIATHLPAFLGDNGLPSFAGAGALSLIGAFNMIGSFSFGWLGDKLRKKYLLSIIYLGRAVVITTFLLFPISQTSAIIFSGAIGFLWLATVPLTSGTVAQIFGARYLSTLYGIVFLGHQLGAFLGVWLGGRVYDATGTYNLVWTIAIGLALIAALVHLPITDSRVTAVSPTATN</sequence>
<feature type="transmembrane region" description="Helical" evidence="1">
    <location>
        <begin position="309"/>
        <end position="328"/>
    </location>
</feature>
<dbReference type="PROSITE" id="PS50850">
    <property type="entry name" value="MFS"/>
    <property type="match status" value="1"/>
</dbReference>
<keyword evidence="1" id="KW-0472">Membrane</keyword>
<dbReference type="InterPro" id="IPR050327">
    <property type="entry name" value="Proton-linked_MCT"/>
</dbReference>
<dbReference type="InterPro" id="IPR011701">
    <property type="entry name" value="MFS"/>
</dbReference>
<evidence type="ECO:0000256" key="1">
    <source>
        <dbReference type="SAM" id="Phobius"/>
    </source>
</evidence>
<dbReference type="InterPro" id="IPR036259">
    <property type="entry name" value="MFS_trans_sf"/>
</dbReference>
<feature type="transmembrane region" description="Helical" evidence="1">
    <location>
        <begin position="132"/>
        <end position="152"/>
    </location>
</feature>
<dbReference type="CDD" id="cd17355">
    <property type="entry name" value="MFS_YcxA_like"/>
    <property type="match status" value="1"/>
</dbReference>
<feature type="domain" description="Major facilitator superfamily (MFS) profile" evidence="2">
    <location>
        <begin position="1"/>
        <end position="364"/>
    </location>
</feature>
<feature type="transmembrane region" description="Helical" evidence="1">
    <location>
        <begin position="340"/>
        <end position="359"/>
    </location>
</feature>
<feature type="transmembrane region" description="Helical" evidence="1">
    <location>
        <begin position="42"/>
        <end position="63"/>
    </location>
</feature>
<feature type="transmembrane region" description="Helical" evidence="1">
    <location>
        <begin position="218"/>
        <end position="242"/>
    </location>
</feature>
<dbReference type="GO" id="GO:0022857">
    <property type="term" value="F:transmembrane transporter activity"/>
    <property type="evidence" value="ECO:0007669"/>
    <property type="project" value="InterPro"/>
</dbReference>
<feature type="transmembrane region" description="Helical" evidence="1">
    <location>
        <begin position="69"/>
        <end position="92"/>
    </location>
</feature>
<evidence type="ECO:0000259" key="2">
    <source>
        <dbReference type="PROSITE" id="PS50850"/>
    </source>
</evidence>
<feature type="transmembrane region" description="Helical" evidence="1">
    <location>
        <begin position="184"/>
        <end position="206"/>
    </location>
</feature>
<gene>
    <name evidence="3" type="ORF">MNBD_CHLOROFLEXI01-961</name>
</gene>
<accession>A0A3B0VHD9</accession>
<dbReference type="PANTHER" id="PTHR11360">
    <property type="entry name" value="MONOCARBOXYLATE TRANSPORTER"/>
    <property type="match status" value="1"/>
</dbReference>
<organism evidence="3">
    <name type="scientific">hydrothermal vent metagenome</name>
    <dbReference type="NCBI Taxonomy" id="652676"/>
    <lineage>
        <taxon>unclassified sequences</taxon>
        <taxon>metagenomes</taxon>
        <taxon>ecological metagenomes</taxon>
    </lineage>
</organism>
<dbReference type="AlphaFoldDB" id="A0A3B0VHD9"/>